<keyword evidence="1 3" id="KW-0489">Methyltransferase</keyword>
<dbReference type="Pfam" id="PF01555">
    <property type="entry name" value="N6_N4_Mtase"/>
    <property type="match status" value="2"/>
</dbReference>
<gene>
    <name evidence="5" type="ORF">ENU09_03670</name>
</gene>
<evidence type="ECO:0000256" key="3">
    <source>
        <dbReference type="RuleBase" id="RU362026"/>
    </source>
</evidence>
<dbReference type="SUPFAM" id="SSF53335">
    <property type="entry name" value="S-adenosyl-L-methionine-dependent methyltransferases"/>
    <property type="match status" value="1"/>
</dbReference>
<dbReference type="GO" id="GO:0015667">
    <property type="term" value="F:site-specific DNA-methyltransferase (cytosine-N4-specific) activity"/>
    <property type="evidence" value="ECO:0007669"/>
    <property type="project" value="UniProtKB-EC"/>
</dbReference>
<accession>A0A7J3KG76</accession>
<dbReference type="EMBL" id="DTBE01000098">
    <property type="protein sequence ID" value="HGQ59793.1"/>
    <property type="molecule type" value="Genomic_DNA"/>
</dbReference>
<name>A0A7J3KG76_STAMA</name>
<comment type="similarity">
    <text evidence="3">Belongs to the N(4)/N(6)-methyltransferase family.</text>
</comment>
<dbReference type="GO" id="GO:0030488">
    <property type="term" value="P:tRNA methylation"/>
    <property type="evidence" value="ECO:0007669"/>
    <property type="project" value="TreeGrafter"/>
</dbReference>
<keyword evidence="3" id="KW-0680">Restriction system</keyword>
<sequence length="315" mass="37371">MRLVTFEEYLEYVKTHREVVIEDTVIRVGEKHEIKEYQPRDFALETTTVWSFPERGDWATHRGDYRGNWSPKLVRNLLLRYSKPGEWVLDQMCGSGTTLVECKLLGRNAIGVDINYEAVILTLDRLNFTYKPFTPDWREPDIRVYHGDARNLDLIENESIDFIVTHPPYFNIIPYSKQKPNPDDLSQVHSLEDYLAGMRRVAEESFRVLKPGRYCAILIGDTRVHRHYVPVAFRVMQQFLNVGFVLKEDVVKVQWHTKETERRWKPLTKSAIECWVEETSRGKDFYLIAHEHLFIFRKPEKGEDVTQYKLSMKWW</sequence>
<dbReference type="Gene3D" id="3.40.50.150">
    <property type="entry name" value="Vaccinia Virus protein VP39"/>
    <property type="match status" value="2"/>
</dbReference>
<dbReference type="PANTHER" id="PTHR14911">
    <property type="entry name" value="THUMP DOMAIN-CONTAINING"/>
    <property type="match status" value="1"/>
</dbReference>
<dbReference type="AlphaFoldDB" id="A0A7J3KG76"/>
<keyword evidence="2 5" id="KW-0808">Transferase</keyword>
<comment type="catalytic activity">
    <reaction evidence="3">
        <text>a 2'-deoxycytidine in DNA + S-adenosyl-L-methionine = an N(4)-methyl-2'-deoxycytidine in DNA + S-adenosyl-L-homocysteine + H(+)</text>
        <dbReference type="Rhea" id="RHEA:16857"/>
        <dbReference type="Rhea" id="RHEA-COMP:11369"/>
        <dbReference type="Rhea" id="RHEA-COMP:13674"/>
        <dbReference type="ChEBI" id="CHEBI:15378"/>
        <dbReference type="ChEBI" id="CHEBI:57856"/>
        <dbReference type="ChEBI" id="CHEBI:59789"/>
        <dbReference type="ChEBI" id="CHEBI:85452"/>
        <dbReference type="ChEBI" id="CHEBI:137933"/>
        <dbReference type="EC" id="2.1.1.113"/>
    </reaction>
</comment>
<keyword evidence="3" id="KW-0949">S-adenosyl-L-methionine</keyword>
<dbReference type="CDD" id="cd02440">
    <property type="entry name" value="AdoMet_MTases"/>
    <property type="match status" value="1"/>
</dbReference>
<dbReference type="EC" id="2.1.1.113" evidence="3"/>
<evidence type="ECO:0000259" key="4">
    <source>
        <dbReference type="Pfam" id="PF01555"/>
    </source>
</evidence>
<dbReference type="InterPro" id="IPR002941">
    <property type="entry name" value="DNA_methylase_N4/N6"/>
</dbReference>
<dbReference type="PRINTS" id="PR00508">
    <property type="entry name" value="S21N4MTFRASE"/>
</dbReference>
<dbReference type="GO" id="GO:0016423">
    <property type="term" value="F:tRNA (guanine) methyltransferase activity"/>
    <property type="evidence" value="ECO:0007669"/>
    <property type="project" value="TreeGrafter"/>
</dbReference>
<evidence type="ECO:0000313" key="5">
    <source>
        <dbReference type="EMBL" id="HGQ59793.1"/>
    </source>
</evidence>
<dbReference type="GO" id="GO:0008170">
    <property type="term" value="F:N-methyltransferase activity"/>
    <property type="evidence" value="ECO:0007669"/>
    <property type="project" value="InterPro"/>
</dbReference>
<dbReference type="InterPro" id="IPR001091">
    <property type="entry name" value="RM_Methyltransferase"/>
</dbReference>
<comment type="caution">
    <text evidence="5">The sequence shown here is derived from an EMBL/GenBank/DDBJ whole genome shotgun (WGS) entry which is preliminary data.</text>
</comment>
<evidence type="ECO:0000256" key="1">
    <source>
        <dbReference type="ARBA" id="ARBA00022603"/>
    </source>
</evidence>
<feature type="domain" description="DNA methylase N-4/N-6" evidence="4">
    <location>
        <begin position="160"/>
        <end position="302"/>
    </location>
</feature>
<reference evidence="5" key="1">
    <citation type="journal article" date="2020" name="mSystems">
        <title>Genome- and Community-Level Interaction Insights into Carbon Utilization and Element Cycling Functions of Hydrothermarchaeota in Hydrothermal Sediment.</title>
        <authorList>
            <person name="Zhou Z."/>
            <person name="Liu Y."/>
            <person name="Xu W."/>
            <person name="Pan J."/>
            <person name="Luo Z.H."/>
            <person name="Li M."/>
        </authorList>
    </citation>
    <scope>NUCLEOTIDE SEQUENCE [LARGE SCALE GENOMIC DNA]</scope>
    <source>
        <strain evidence="5">SpSt-638</strain>
    </source>
</reference>
<dbReference type="InterPro" id="IPR029063">
    <property type="entry name" value="SAM-dependent_MTases_sf"/>
</dbReference>
<evidence type="ECO:0000256" key="2">
    <source>
        <dbReference type="ARBA" id="ARBA00022679"/>
    </source>
</evidence>
<dbReference type="PANTHER" id="PTHR14911:SF13">
    <property type="entry name" value="TRNA (GUANINE(6)-N2)-METHYLTRANSFERASE THUMP3"/>
    <property type="match status" value="1"/>
</dbReference>
<dbReference type="GO" id="GO:0003677">
    <property type="term" value="F:DNA binding"/>
    <property type="evidence" value="ECO:0007669"/>
    <property type="project" value="InterPro"/>
</dbReference>
<dbReference type="GO" id="GO:0009307">
    <property type="term" value="P:DNA restriction-modification system"/>
    <property type="evidence" value="ECO:0007669"/>
    <property type="project" value="UniProtKB-KW"/>
</dbReference>
<proteinExistence type="inferred from homology"/>
<organism evidence="5">
    <name type="scientific">Staphylothermus marinus</name>
    <dbReference type="NCBI Taxonomy" id="2280"/>
    <lineage>
        <taxon>Archaea</taxon>
        <taxon>Thermoproteota</taxon>
        <taxon>Thermoprotei</taxon>
        <taxon>Desulfurococcales</taxon>
        <taxon>Desulfurococcaceae</taxon>
        <taxon>Staphylothermus</taxon>
    </lineage>
</organism>
<protein>
    <recommendedName>
        <fullName evidence="3">Type II methyltransferase</fullName>
        <ecNumber evidence="3">2.1.1.113</ecNumber>
    </recommendedName>
    <alternativeName>
        <fullName evidence="3">N-4 cytosine-specific methyltransferase</fullName>
    </alternativeName>
</protein>
<feature type="domain" description="DNA methylase N-4/N-6" evidence="4">
    <location>
        <begin position="6"/>
        <end position="119"/>
    </location>
</feature>